<dbReference type="Proteomes" id="UP000570474">
    <property type="component" value="Unassembled WGS sequence"/>
</dbReference>
<organism evidence="2 3">
    <name type="scientific">Chitinophaga varians</name>
    <dbReference type="NCBI Taxonomy" id="2202339"/>
    <lineage>
        <taxon>Bacteria</taxon>
        <taxon>Pseudomonadati</taxon>
        <taxon>Bacteroidota</taxon>
        <taxon>Chitinophagia</taxon>
        <taxon>Chitinophagales</taxon>
        <taxon>Chitinophagaceae</taxon>
        <taxon>Chitinophaga</taxon>
    </lineage>
</organism>
<gene>
    <name evidence="2" type="ORF">HGH92_22500</name>
</gene>
<name>A0A847RW73_9BACT</name>
<reference evidence="2 3" key="1">
    <citation type="submission" date="2020-04" db="EMBL/GenBank/DDBJ databases">
        <authorList>
            <person name="Yin C."/>
        </authorList>
    </citation>
    <scope>NUCLEOTIDE SEQUENCE [LARGE SCALE GENOMIC DNA]</scope>
    <source>
        <strain evidence="2 3">Ae27</strain>
    </source>
</reference>
<protein>
    <submittedName>
        <fullName evidence="2">SlyX family protein</fullName>
    </submittedName>
</protein>
<dbReference type="EMBL" id="JABAIA010000002">
    <property type="protein sequence ID" value="NLR67096.1"/>
    <property type="molecule type" value="Genomic_DNA"/>
</dbReference>
<keyword evidence="1" id="KW-0175">Coiled coil</keyword>
<accession>A0A847RW73</accession>
<proteinExistence type="predicted"/>
<sequence>MLFPVCLFAQVQTDANGNVGIGGITAPTQRLDVNGNILARGALMSTISDANIGGRVFISNPAKNQPGQAKDWIIYNMTGSGYGNSLQFWAYDNAGCTGGGMCAGRFTITDDGRVGIGTARPQSELAVVGTVTAKKMKVTLNGWADYVFDPGYKLPSLAEVQQHINTHKHLPDIPSAAAIEQDGLDLGDMQRKQMQKIEELTLYILQQQKEIEALKATVKALADKVGKP</sequence>
<evidence type="ECO:0000313" key="2">
    <source>
        <dbReference type="EMBL" id="NLR67096.1"/>
    </source>
</evidence>
<dbReference type="RefSeq" id="WP_168872986.1">
    <property type="nucleotide sequence ID" value="NZ_JABAIA010000002.1"/>
</dbReference>
<evidence type="ECO:0000256" key="1">
    <source>
        <dbReference type="SAM" id="Coils"/>
    </source>
</evidence>
<evidence type="ECO:0000313" key="3">
    <source>
        <dbReference type="Proteomes" id="UP000570474"/>
    </source>
</evidence>
<keyword evidence="3" id="KW-1185">Reference proteome</keyword>
<comment type="caution">
    <text evidence="2">The sequence shown here is derived from an EMBL/GenBank/DDBJ whole genome shotgun (WGS) entry which is preliminary data.</text>
</comment>
<feature type="coiled-coil region" evidence="1">
    <location>
        <begin position="197"/>
        <end position="224"/>
    </location>
</feature>
<dbReference type="AlphaFoldDB" id="A0A847RW73"/>